<dbReference type="PANTHER" id="PTHR46128">
    <property type="entry name" value="MITOCHONDRIAL GROUP I INTRON SPLICING FACTOR CCM1"/>
    <property type="match status" value="1"/>
</dbReference>
<dbReference type="Pfam" id="PF01535">
    <property type="entry name" value="PPR"/>
    <property type="match status" value="2"/>
</dbReference>
<evidence type="ECO:0008006" key="6">
    <source>
        <dbReference type="Google" id="ProtNLM"/>
    </source>
</evidence>
<protein>
    <recommendedName>
        <fullName evidence="6">Pentatricopeptide repeat-containing protein</fullName>
    </recommendedName>
</protein>
<feature type="repeat" description="PPR" evidence="3">
    <location>
        <begin position="48"/>
        <end position="78"/>
    </location>
</feature>
<dbReference type="STRING" id="3818.A0A445AJB8"/>
<evidence type="ECO:0000256" key="3">
    <source>
        <dbReference type="PROSITE-ProRule" id="PRU00708"/>
    </source>
</evidence>
<dbReference type="Gene3D" id="1.25.40.10">
    <property type="entry name" value="Tetratricopeptide repeat domain"/>
    <property type="match status" value="1"/>
</dbReference>
<reference evidence="4 5" key="1">
    <citation type="submission" date="2019-01" db="EMBL/GenBank/DDBJ databases">
        <title>Sequencing of cultivated peanut Arachis hypogaea provides insights into genome evolution and oil improvement.</title>
        <authorList>
            <person name="Chen X."/>
        </authorList>
    </citation>
    <scope>NUCLEOTIDE SEQUENCE [LARGE SCALE GENOMIC DNA]</scope>
    <source>
        <strain evidence="5">cv. Fuhuasheng</strain>
        <tissue evidence="4">Leaves</tissue>
    </source>
</reference>
<keyword evidence="2" id="KW-0677">Repeat</keyword>
<dbReference type="AlphaFoldDB" id="A0A445AJB8"/>
<comment type="similarity">
    <text evidence="1">Belongs to the PPR family. P subfamily.</text>
</comment>
<evidence type="ECO:0000313" key="4">
    <source>
        <dbReference type="EMBL" id="RYR26541.1"/>
    </source>
</evidence>
<dbReference type="InterPro" id="IPR002885">
    <property type="entry name" value="PPR_rpt"/>
</dbReference>
<keyword evidence="5" id="KW-1185">Reference proteome</keyword>
<accession>A0A445AJB8</accession>
<dbReference type="InterPro" id="IPR050872">
    <property type="entry name" value="PPR_P_subfamily"/>
</dbReference>
<sequence length="108" mass="12476">MYVRGQCLNLNSYKILLDGLHKRLCKGGKLKTAQQLFQHLFVNSYQLDVKTYFAMISGLCKNGLFDGVMILLLEMDKKIIIRALLERNENDKAEKLLREIISRGVMKL</sequence>
<dbReference type="PROSITE" id="PS51375">
    <property type="entry name" value="PPR"/>
    <property type="match status" value="1"/>
</dbReference>
<evidence type="ECO:0000256" key="2">
    <source>
        <dbReference type="ARBA" id="ARBA00022737"/>
    </source>
</evidence>
<gene>
    <name evidence="4" type="ORF">Ahy_B02g060790</name>
</gene>
<dbReference type="PANTHER" id="PTHR46128:SF358">
    <property type="entry name" value="TETRATRICOPEPTIDE REPEAT (TPR)-LIKE SUPERFAMILY PROTEIN"/>
    <property type="match status" value="1"/>
</dbReference>
<proteinExistence type="inferred from homology"/>
<evidence type="ECO:0000256" key="1">
    <source>
        <dbReference type="ARBA" id="ARBA00007626"/>
    </source>
</evidence>
<organism evidence="4 5">
    <name type="scientific">Arachis hypogaea</name>
    <name type="common">Peanut</name>
    <dbReference type="NCBI Taxonomy" id="3818"/>
    <lineage>
        <taxon>Eukaryota</taxon>
        <taxon>Viridiplantae</taxon>
        <taxon>Streptophyta</taxon>
        <taxon>Embryophyta</taxon>
        <taxon>Tracheophyta</taxon>
        <taxon>Spermatophyta</taxon>
        <taxon>Magnoliopsida</taxon>
        <taxon>eudicotyledons</taxon>
        <taxon>Gunneridae</taxon>
        <taxon>Pentapetalae</taxon>
        <taxon>rosids</taxon>
        <taxon>fabids</taxon>
        <taxon>Fabales</taxon>
        <taxon>Fabaceae</taxon>
        <taxon>Papilionoideae</taxon>
        <taxon>50 kb inversion clade</taxon>
        <taxon>dalbergioids sensu lato</taxon>
        <taxon>Dalbergieae</taxon>
        <taxon>Pterocarpus clade</taxon>
        <taxon>Arachis</taxon>
    </lineage>
</organism>
<dbReference type="Proteomes" id="UP000289738">
    <property type="component" value="Chromosome B02"/>
</dbReference>
<dbReference type="EMBL" id="SDMP01000012">
    <property type="protein sequence ID" value="RYR26541.1"/>
    <property type="molecule type" value="Genomic_DNA"/>
</dbReference>
<comment type="caution">
    <text evidence="4">The sequence shown here is derived from an EMBL/GenBank/DDBJ whole genome shotgun (WGS) entry which is preliminary data.</text>
</comment>
<name>A0A445AJB8_ARAHY</name>
<dbReference type="InterPro" id="IPR011990">
    <property type="entry name" value="TPR-like_helical_dom_sf"/>
</dbReference>
<evidence type="ECO:0000313" key="5">
    <source>
        <dbReference type="Proteomes" id="UP000289738"/>
    </source>
</evidence>